<reference evidence="1" key="1">
    <citation type="submission" date="2020-11" db="EMBL/GenBank/DDBJ databases">
        <title>Gallibacterium anatis 1637, full genome, WGS.</title>
        <authorList>
            <person name="Laishevtcev A.I."/>
            <person name="Yakimova E.A."/>
            <person name="Petkovich D."/>
            <person name="Stepanova T.V."/>
            <person name="Kalendr R.S."/>
            <person name="Rubalsky E.O."/>
            <person name="Zulkarneev E.R."/>
            <person name="Aleshkin A.V."/>
        </authorList>
    </citation>
    <scope>NUCLEOTIDE SEQUENCE</scope>
    <source>
        <strain evidence="1">1637</strain>
    </source>
</reference>
<dbReference type="EMBL" id="JADION010000046">
    <property type="protein sequence ID" value="MBF4103041.1"/>
    <property type="molecule type" value="Genomic_DNA"/>
</dbReference>
<sequence>MQQLPRLTNKAATCRSKPSIFKQWLKKYDDFCRELGIDQGACRSCVPIYKQDPEAEKPAEKKPVN</sequence>
<comment type="caution">
    <text evidence="1">The sequence shown here is derived from an EMBL/GenBank/DDBJ whole genome shotgun (WGS) entry which is preliminary data.</text>
</comment>
<name>A0A930Y5I3_9PAST</name>
<dbReference type="InterPro" id="IPR035292">
    <property type="entry name" value="DUF5363"/>
</dbReference>
<dbReference type="AlphaFoldDB" id="A0A930Y5I3"/>
<proteinExistence type="predicted"/>
<accession>A0A930Y5I3</accession>
<organism evidence="1">
    <name type="scientific">Gallibacterium anatis</name>
    <dbReference type="NCBI Taxonomy" id="750"/>
    <lineage>
        <taxon>Bacteria</taxon>
        <taxon>Pseudomonadati</taxon>
        <taxon>Pseudomonadota</taxon>
        <taxon>Gammaproteobacteria</taxon>
        <taxon>Pasteurellales</taxon>
        <taxon>Pasteurellaceae</taxon>
        <taxon>Gallibacterium</taxon>
    </lineage>
</organism>
<gene>
    <name evidence="1" type="ORF">INT80_13345</name>
</gene>
<evidence type="ECO:0000313" key="1">
    <source>
        <dbReference type="EMBL" id="MBF4103041.1"/>
    </source>
</evidence>
<protein>
    <submittedName>
        <fullName evidence="1">DUF5363 family protein</fullName>
    </submittedName>
</protein>
<dbReference type="Pfam" id="PF17320">
    <property type="entry name" value="DUF5363"/>
    <property type="match status" value="1"/>
</dbReference>